<sequence>MTASTIDRPTTIGRSAPTDRLAQLPTLGTLADLCSLQRDHDTLFLRISPDPDTDRLRGQRDGESGFLLPGLPAWSLRPEEWWPAGPRLWAARQLVRHGYLLSGGKGNRMWLLTGEVVGRSADGEPLVAGWTPVAYVASGVLAAAESQYTAWRYRSVC</sequence>
<dbReference type="AlphaFoldDB" id="A0A552WJV3"/>
<dbReference type="Pfam" id="PF19593">
    <property type="entry name" value="DUF6098"/>
    <property type="match status" value="1"/>
</dbReference>
<proteinExistence type="predicted"/>
<organism evidence="1 2">
    <name type="scientific">Georgenia yuyongxinii</name>
    <dbReference type="NCBI Taxonomy" id="2589797"/>
    <lineage>
        <taxon>Bacteria</taxon>
        <taxon>Bacillati</taxon>
        <taxon>Actinomycetota</taxon>
        <taxon>Actinomycetes</taxon>
        <taxon>Micrococcales</taxon>
        <taxon>Bogoriellaceae</taxon>
        <taxon>Georgenia</taxon>
    </lineage>
</organism>
<dbReference type="InterPro" id="IPR046080">
    <property type="entry name" value="DUF6098"/>
</dbReference>
<accession>A0A552WJV3</accession>
<gene>
    <name evidence="1" type="ORF">FJ693_19280</name>
</gene>
<dbReference type="Proteomes" id="UP000318693">
    <property type="component" value="Unassembled WGS sequence"/>
</dbReference>
<evidence type="ECO:0000313" key="1">
    <source>
        <dbReference type="EMBL" id="TRW43038.1"/>
    </source>
</evidence>
<comment type="caution">
    <text evidence="1">The sequence shown here is derived from an EMBL/GenBank/DDBJ whole genome shotgun (WGS) entry which is preliminary data.</text>
</comment>
<protein>
    <submittedName>
        <fullName evidence="1">Uncharacterized protein</fullName>
    </submittedName>
</protein>
<dbReference type="EMBL" id="VJXR01000110">
    <property type="protein sequence ID" value="TRW43038.1"/>
    <property type="molecule type" value="Genomic_DNA"/>
</dbReference>
<reference evidence="1 2" key="1">
    <citation type="submission" date="2019-07" db="EMBL/GenBank/DDBJ databases">
        <title>Georgenia wutianyii sp. nov. and Georgenia *** sp. nov. isolated from plateau pika (Ochotona curzoniae) in the Qinghai-Tibet plateau of China.</title>
        <authorList>
            <person name="Tian Z."/>
        </authorList>
    </citation>
    <scope>NUCLEOTIDE SEQUENCE [LARGE SCALE GENOMIC DNA]</scope>
    <source>
        <strain evidence="1 2">Z446</strain>
    </source>
</reference>
<dbReference type="RefSeq" id="WP_143420056.1">
    <property type="nucleotide sequence ID" value="NZ_VJXR01000110.1"/>
</dbReference>
<keyword evidence="2" id="KW-1185">Reference proteome</keyword>
<name>A0A552WJV3_9MICO</name>
<evidence type="ECO:0000313" key="2">
    <source>
        <dbReference type="Proteomes" id="UP000318693"/>
    </source>
</evidence>